<dbReference type="AlphaFoldDB" id="A0A6I4MM32"/>
<dbReference type="Proteomes" id="UP000462055">
    <property type="component" value="Unassembled WGS sequence"/>
</dbReference>
<dbReference type="SUPFAM" id="SSF52540">
    <property type="entry name" value="P-loop containing nucleoside triphosphate hydrolases"/>
    <property type="match status" value="1"/>
</dbReference>
<protein>
    <submittedName>
        <fullName evidence="3">AAA family ATPase</fullName>
    </submittedName>
</protein>
<sequence>MSATVTRAASDRIAARLATRFHGLVSADTGERVLIVDYDSQGHLTNQFGVPQIASGEDSLAKHMAGEAKGQIGELIVALPDERTGGRLHVLPACADGFLMDFRLSQARAREAALERALAPVEDDYDVTIVDSGWPSFLFRRGAGGSRSRGRLLDGSDFDQDLLDLWNVDAMRRRSALNAVVASRTKFATWTAERRTSSECPPQSITHTCSSADSNSV</sequence>
<dbReference type="Pfam" id="PF13614">
    <property type="entry name" value="AAA_31"/>
    <property type="match status" value="1"/>
</dbReference>
<reference evidence="3" key="1">
    <citation type="submission" date="2019-12" db="EMBL/GenBank/DDBJ databases">
        <title>Actinomadura physcomitrii sp. nov., a novel actinomycete isolated from moss [Physcomitrium sphaericum (Ludw) Fuernr].</title>
        <authorList>
            <person name="Zhuang X."/>
        </authorList>
    </citation>
    <scope>NUCLEOTIDE SEQUENCE [LARGE SCALE GENOMIC DNA]</scope>
    <source>
        <strain evidence="3">LD22</strain>
    </source>
</reference>
<organism evidence="3 4">
    <name type="scientific">Actinomadura physcomitrii</name>
    <dbReference type="NCBI Taxonomy" id="2650748"/>
    <lineage>
        <taxon>Bacteria</taxon>
        <taxon>Bacillati</taxon>
        <taxon>Actinomycetota</taxon>
        <taxon>Actinomycetes</taxon>
        <taxon>Streptosporangiales</taxon>
        <taxon>Thermomonosporaceae</taxon>
        <taxon>Actinomadura</taxon>
    </lineage>
</organism>
<dbReference type="InterPro" id="IPR050678">
    <property type="entry name" value="DNA_Partitioning_ATPase"/>
</dbReference>
<evidence type="ECO:0000313" key="3">
    <source>
        <dbReference type="EMBL" id="MWA07258.1"/>
    </source>
</evidence>
<name>A0A6I4MM32_9ACTN</name>
<evidence type="ECO:0000259" key="2">
    <source>
        <dbReference type="Pfam" id="PF13614"/>
    </source>
</evidence>
<feature type="region of interest" description="Disordered" evidence="1">
    <location>
        <begin position="198"/>
        <end position="217"/>
    </location>
</feature>
<dbReference type="PANTHER" id="PTHR13696:SF99">
    <property type="entry name" value="COBYRINIC ACID AC-DIAMIDE SYNTHASE"/>
    <property type="match status" value="1"/>
</dbReference>
<feature type="domain" description="AAA" evidence="2">
    <location>
        <begin position="27"/>
        <end position="132"/>
    </location>
</feature>
<dbReference type="RefSeq" id="WP_151600160.1">
    <property type="nucleotide sequence ID" value="NZ_WBMS02000068.1"/>
</dbReference>
<accession>A0A6I4MM32</accession>
<comment type="caution">
    <text evidence="3">The sequence shown here is derived from an EMBL/GenBank/DDBJ whole genome shotgun (WGS) entry which is preliminary data.</text>
</comment>
<dbReference type="EMBL" id="WBMS02000068">
    <property type="protein sequence ID" value="MWA07258.1"/>
    <property type="molecule type" value="Genomic_DNA"/>
</dbReference>
<evidence type="ECO:0000313" key="4">
    <source>
        <dbReference type="Proteomes" id="UP000462055"/>
    </source>
</evidence>
<dbReference type="PANTHER" id="PTHR13696">
    <property type="entry name" value="P-LOOP CONTAINING NUCLEOSIDE TRIPHOSPHATE HYDROLASE"/>
    <property type="match status" value="1"/>
</dbReference>
<keyword evidence="4" id="KW-1185">Reference proteome</keyword>
<dbReference type="Gene3D" id="3.40.50.300">
    <property type="entry name" value="P-loop containing nucleotide triphosphate hydrolases"/>
    <property type="match status" value="1"/>
</dbReference>
<proteinExistence type="predicted"/>
<gene>
    <name evidence="3" type="ORF">F8568_044405</name>
</gene>
<evidence type="ECO:0000256" key="1">
    <source>
        <dbReference type="SAM" id="MobiDB-lite"/>
    </source>
</evidence>
<dbReference type="InterPro" id="IPR027417">
    <property type="entry name" value="P-loop_NTPase"/>
</dbReference>
<dbReference type="InterPro" id="IPR025669">
    <property type="entry name" value="AAA_dom"/>
</dbReference>